<dbReference type="Gene3D" id="3.40.1190.20">
    <property type="match status" value="1"/>
</dbReference>
<evidence type="ECO:0000256" key="3">
    <source>
        <dbReference type="ARBA" id="ARBA00022777"/>
    </source>
</evidence>
<evidence type="ECO:0000259" key="6">
    <source>
        <dbReference type="Pfam" id="PF10120"/>
    </source>
</evidence>
<dbReference type="Pfam" id="PF10120">
    <property type="entry name" value="ThiN"/>
    <property type="match status" value="1"/>
</dbReference>
<proteinExistence type="predicted"/>
<dbReference type="SUPFAM" id="SSF53639">
    <property type="entry name" value="AraD/HMP-PK domain-like"/>
    <property type="match status" value="1"/>
</dbReference>
<dbReference type="EMBL" id="BAAADV010000001">
    <property type="protein sequence ID" value="GAA0663709.1"/>
    <property type="molecule type" value="Genomic_DNA"/>
</dbReference>
<evidence type="ECO:0000256" key="4">
    <source>
        <dbReference type="ARBA" id="ARBA00022840"/>
    </source>
</evidence>
<gene>
    <name evidence="7" type="primary">thiD</name>
    <name evidence="7" type="ORF">GCM10009020_05550</name>
</gene>
<dbReference type="GO" id="GO:0005829">
    <property type="term" value="C:cytosol"/>
    <property type="evidence" value="ECO:0007669"/>
    <property type="project" value="TreeGrafter"/>
</dbReference>
<dbReference type="Gene3D" id="3.40.225.10">
    <property type="entry name" value="Class II aldolase/adducin N-terminal domain"/>
    <property type="match status" value="1"/>
</dbReference>
<dbReference type="GO" id="GO:0009228">
    <property type="term" value="P:thiamine biosynthetic process"/>
    <property type="evidence" value="ECO:0007669"/>
    <property type="project" value="InterPro"/>
</dbReference>
<evidence type="ECO:0000259" key="5">
    <source>
        <dbReference type="Pfam" id="PF08543"/>
    </source>
</evidence>
<evidence type="ECO:0000313" key="7">
    <source>
        <dbReference type="EMBL" id="GAA0663709.1"/>
    </source>
</evidence>
<evidence type="ECO:0000256" key="2">
    <source>
        <dbReference type="ARBA" id="ARBA00022741"/>
    </source>
</evidence>
<feature type="domain" description="Thiamine-phosphate synthase ThiN" evidence="6">
    <location>
        <begin position="284"/>
        <end position="421"/>
    </location>
</feature>
<keyword evidence="8" id="KW-1185">Reference proteome</keyword>
<keyword evidence="1" id="KW-0808">Transferase</keyword>
<dbReference type="NCBIfam" id="TIGR00097">
    <property type="entry name" value="HMP-P_kinase"/>
    <property type="match status" value="1"/>
</dbReference>
<dbReference type="AlphaFoldDB" id="A0AAV3T6E5"/>
<keyword evidence="2" id="KW-0547">Nucleotide-binding</keyword>
<dbReference type="InterPro" id="IPR036409">
    <property type="entry name" value="Aldolase_II/adducin_N_sf"/>
</dbReference>
<dbReference type="PANTHER" id="PTHR20858:SF17">
    <property type="entry name" value="HYDROXYMETHYLPYRIMIDINE_PHOSPHOMETHYLPYRIMIDINE KINASE THI20-RELATED"/>
    <property type="match status" value="1"/>
</dbReference>
<dbReference type="RefSeq" id="WP_343772324.1">
    <property type="nucleotide sequence ID" value="NZ_BAAADV010000001.1"/>
</dbReference>
<evidence type="ECO:0000256" key="1">
    <source>
        <dbReference type="ARBA" id="ARBA00022679"/>
    </source>
</evidence>
<dbReference type="GO" id="GO:0008972">
    <property type="term" value="F:phosphomethylpyrimidine kinase activity"/>
    <property type="evidence" value="ECO:0007669"/>
    <property type="project" value="InterPro"/>
</dbReference>
<dbReference type="InterPro" id="IPR004399">
    <property type="entry name" value="HMP/HMP-P_kinase_dom"/>
</dbReference>
<organism evidence="7 8">
    <name type="scientific">Natronoarchaeum mannanilyticum</name>
    <dbReference type="NCBI Taxonomy" id="926360"/>
    <lineage>
        <taxon>Archaea</taxon>
        <taxon>Methanobacteriati</taxon>
        <taxon>Methanobacteriota</taxon>
        <taxon>Stenosarchaea group</taxon>
        <taxon>Halobacteria</taxon>
        <taxon>Halobacteriales</taxon>
        <taxon>Natronoarchaeaceae</taxon>
    </lineage>
</organism>
<dbReference type="InterPro" id="IPR029056">
    <property type="entry name" value="Ribokinase-like"/>
</dbReference>
<evidence type="ECO:0000313" key="8">
    <source>
        <dbReference type="Proteomes" id="UP001500420"/>
    </source>
</evidence>
<feature type="domain" description="Pyridoxamine kinase/Phosphomethylpyrimidine kinase" evidence="5">
    <location>
        <begin position="19"/>
        <end position="266"/>
    </location>
</feature>
<dbReference type="GO" id="GO:0005524">
    <property type="term" value="F:ATP binding"/>
    <property type="evidence" value="ECO:0007669"/>
    <property type="project" value="UniProtKB-KW"/>
</dbReference>
<accession>A0AAV3T6E5</accession>
<dbReference type="GO" id="GO:0008902">
    <property type="term" value="F:hydroxymethylpyrimidine kinase activity"/>
    <property type="evidence" value="ECO:0007669"/>
    <property type="project" value="TreeGrafter"/>
</dbReference>
<dbReference type="InterPro" id="IPR013749">
    <property type="entry name" value="PM/HMP-P_kinase-1"/>
</dbReference>
<comment type="caution">
    <text evidence="7">The sequence shown here is derived from an EMBL/GenBank/DDBJ whole genome shotgun (WGS) entry which is preliminary data.</text>
</comment>
<dbReference type="SUPFAM" id="SSF53613">
    <property type="entry name" value="Ribokinase-like"/>
    <property type="match status" value="1"/>
</dbReference>
<keyword evidence="3 7" id="KW-0418">Kinase</keyword>
<sequence>MRRPAPDDRPVALTIAGSDSGGGAGIQADLKTMEAHGVFGTSAITAATAQNTTGVYGSHVLPVEEIEGQIDAVVEDFDVGGIKTGMLATAPVIELVAEKVAASDAPAAVDPVMVATSGDRLLDPDAEDAYEDLIAESAVVTPNADEAEVLTGEELETTADARAAGETLVKLGADAALVKGGHLDAEGEARDAVVDVLVTDDGAERFEHPRIDTDATHGSGCTLSSAIAARLARGEPLRDAVAGGVRFMERAVRYHYDVGEGPGAVNHGAVRTELAERAGTVEAVEAVLDRIADADARMLAGDGGLQLVGATPYAERPAEVAAVEGGVGATRTGLRANRGVRFGVAPRAAEVVLGAREVDPAVQFGATIRATDAVDAVESLGWRSVVYGPPAARATGENQLRDAVEDVIAGVDETPRVLVGEREHSVAVLATEHDRLAERLLALADAIESGD</sequence>
<dbReference type="FunFam" id="3.40.1190.20:FF:000003">
    <property type="entry name" value="Phosphomethylpyrimidine kinase ThiD"/>
    <property type="match status" value="1"/>
</dbReference>
<dbReference type="PANTHER" id="PTHR20858">
    <property type="entry name" value="PHOSPHOMETHYLPYRIMIDINE KINASE"/>
    <property type="match status" value="1"/>
</dbReference>
<protein>
    <submittedName>
        <fullName evidence="7">Bifunctional hydroxymethylpyrimidine kinase/phosphomethylpyrimidine kinase</fullName>
    </submittedName>
</protein>
<dbReference type="CDD" id="cd01169">
    <property type="entry name" value="HMPP_kinase"/>
    <property type="match status" value="1"/>
</dbReference>
<keyword evidence="4" id="KW-0067">ATP-binding</keyword>
<dbReference type="Proteomes" id="UP001500420">
    <property type="component" value="Unassembled WGS sequence"/>
</dbReference>
<dbReference type="InterPro" id="IPR019293">
    <property type="entry name" value="ThiN"/>
</dbReference>
<reference evidence="7 8" key="1">
    <citation type="journal article" date="2019" name="Int. J. Syst. Evol. Microbiol.">
        <title>The Global Catalogue of Microorganisms (GCM) 10K type strain sequencing project: providing services to taxonomists for standard genome sequencing and annotation.</title>
        <authorList>
            <consortium name="The Broad Institute Genomics Platform"/>
            <consortium name="The Broad Institute Genome Sequencing Center for Infectious Disease"/>
            <person name="Wu L."/>
            <person name="Ma J."/>
        </authorList>
    </citation>
    <scope>NUCLEOTIDE SEQUENCE [LARGE SCALE GENOMIC DNA]</scope>
    <source>
        <strain evidence="7 8">JCM 16328</strain>
    </source>
</reference>
<dbReference type="Pfam" id="PF08543">
    <property type="entry name" value="Phos_pyr_kin"/>
    <property type="match status" value="1"/>
</dbReference>
<name>A0AAV3T6E5_9EURY</name>